<evidence type="ECO:0000259" key="1">
    <source>
        <dbReference type="Pfam" id="PF04986"/>
    </source>
</evidence>
<accession>A0A0C2HVG4</accession>
<dbReference type="PANTHER" id="PTHR37023:SF1">
    <property type="entry name" value="ISSOD25 TRANSPOSASE TNPA_ISSOD25"/>
    <property type="match status" value="1"/>
</dbReference>
<dbReference type="GO" id="GO:0004803">
    <property type="term" value="F:transposase activity"/>
    <property type="evidence" value="ECO:0007669"/>
    <property type="project" value="InterPro"/>
</dbReference>
<dbReference type="Pfam" id="PF04986">
    <property type="entry name" value="Y2_Tnp"/>
    <property type="match status" value="1"/>
</dbReference>
<feature type="domain" description="Transposase zinc-binding" evidence="2">
    <location>
        <begin position="7"/>
        <end position="98"/>
    </location>
</feature>
<dbReference type="NCBIfam" id="NF033538">
    <property type="entry name" value="transpos_IS91"/>
    <property type="match status" value="1"/>
</dbReference>
<dbReference type="EMBL" id="JWJD01000002">
    <property type="protein sequence ID" value="KIH76737.1"/>
    <property type="molecule type" value="Genomic_DNA"/>
</dbReference>
<dbReference type="GO" id="GO:0003677">
    <property type="term" value="F:DNA binding"/>
    <property type="evidence" value="ECO:0007669"/>
    <property type="project" value="InterPro"/>
</dbReference>
<dbReference type="InterPro" id="IPR054832">
    <property type="entry name" value="transpos_IS91"/>
</dbReference>
<dbReference type="AlphaFoldDB" id="A0A0C2HVG4"/>
<name>A0A0C2HVG4_9BACT</name>
<comment type="caution">
    <text evidence="3">The sequence shown here is derived from an EMBL/GenBank/DDBJ whole genome shotgun (WGS) entry which is preliminary data.</text>
</comment>
<protein>
    <submittedName>
        <fullName evidence="3">Transposase</fullName>
    </submittedName>
</protein>
<dbReference type="Pfam" id="PF14319">
    <property type="entry name" value="Zn_Tnp_IS91"/>
    <property type="match status" value="1"/>
</dbReference>
<reference evidence="3 4" key="1">
    <citation type="submission" date="2014-12" db="EMBL/GenBank/DDBJ databases">
        <title>Genomes of Geoalkalibacter ferrihydriticus and Geoalkalibacter subterraneus, two haloalkaliphilic metal-reducing members of the Geobacteraceae.</title>
        <authorList>
            <person name="Badalamenti J.P."/>
            <person name="Torres C.I."/>
            <person name="Krajmalnik-Brown R."/>
            <person name="Bond D.R."/>
        </authorList>
    </citation>
    <scope>NUCLEOTIDE SEQUENCE [LARGE SCALE GENOMIC DNA]</scope>
    <source>
        <strain evidence="3 4">DSM 17813</strain>
    </source>
</reference>
<dbReference type="Proteomes" id="UP000035068">
    <property type="component" value="Unassembled WGS sequence"/>
</dbReference>
<sequence length="350" mass="40256">MMDLISIVEQFHDSFIAQYADRLLPGYHNALRATRRCRTPDSGELHVRCTECEQTEWRPLSCGHRNCPKCQNHEASQWLDRQQAKLLPVPYFMVTFTLPAELRPLAWSFQEQIYAMLFVCAVSTLKDFGLNPKHLGADMGMTAVLHTQTRRLDYHPHIHVIVPGGGLDKRRRQWKKIKGKFLFNERNLARVFRARFLAAVKKAQLKIPVGAPDTWVVDCQHVGTGLPALKYLSRYLYRGVIAEKNILSCQDGKVTFSYLDSGTGQTCTRTLKAEDFLWLVLQHVLAKGFRRVRDYGFLHGNAKRLLLLVQLILRVMIESNPLRPRPVFKCPRCKAVMEITAFRRPAWLSG</sequence>
<dbReference type="InterPro" id="IPR007069">
    <property type="entry name" value="Transposase_32"/>
</dbReference>
<feature type="domain" description="Transposase IS801/IS1294" evidence="1">
    <location>
        <begin position="140"/>
        <end position="301"/>
    </location>
</feature>
<evidence type="ECO:0000313" key="4">
    <source>
        <dbReference type="Proteomes" id="UP000035068"/>
    </source>
</evidence>
<dbReference type="PANTHER" id="PTHR37023">
    <property type="entry name" value="TRANSPOSASE"/>
    <property type="match status" value="1"/>
</dbReference>
<evidence type="ECO:0000259" key="2">
    <source>
        <dbReference type="Pfam" id="PF14319"/>
    </source>
</evidence>
<organism evidence="3 4">
    <name type="scientific">Geoalkalibacter ferrihydriticus DSM 17813</name>
    <dbReference type="NCBI Taxonomy" id="1121915"/>
    <lineage>
        <taxon>Bacteria</taxon>
        <taxon>Pseudomonadati</taxon>
        <taxon>Thermodesulfobacteriota</taxon>
        <taxon>Desulfuromonadia</taxon>
        <taxon>Desulfuromonadales</taxon>
        <taxon>Geoalkalibacteraceae</taxon>
        <taxon>Geoalkalibacter</taxon>
    </lineage>
</organism>
<proteinExistence type="predicted"/>
<keyword evidence="4" id="KW-1185">Reference proteome</keyword>
<evidence type="ECO:0000313" key="3">
    <source>
        <dbReference type="EMBL" id="KIH76737.1"/>
    </source>
</evidence>
<gene>
    <name evidence="3" type="ORF">GFER_06260</name>
</gene>
<dbReference type="GO" id="GO:0006313">
    <property type="term" value="P:DNA transposition"/>
    <property type="evidence" value="ECO:0007669"/>
    <property type="project" value="InterPro"/>
</dbReference>
<dbReference type="InterPro" id="IPR026889">
    <property type="entry name" value="Zn_Tnp"/>
</dbReference>